<organism evidence="1 2">
    <name type="scientific">Candidatus Methanogaster sp</name>
    <dbReference type="NCBI Taxonomy" id="3386292"/>
    <lineage>
        <taxon>Archaea</taxon>
        <taxon>Methanobacteriati</taxon>
        <taxon>Methanobacteriota</taxon>
        <taxon>Stenosarchaea group</taxon>
        <taxon>Methanomicrobia</taxon>
        <taxon>Methanosarcinales</taxon>
        <taxon>ANME-2 cluster</taxon>
        <taxon>Candidatus Methanogasteraceae</taxon>
        <taxon>Candidatus Methanogaster</taxon>
    </lineage>
</organism>
<comment type="caution">
    <text evidence="1">The sequence shown here is derived from an EMBL/GenBank/DDBJ whole genome shotgun (WGS) entry which is preliminary data.</text>
</comment>
<name>A0AC61L5J9_9EURY</name>
<protein>
    <submittedName>
        <fullName evidence="1">NADH-quinone oxidoreductase subunit NuoE</fullName>
    </submittedName>
</protein>
<gene>
    <name evidence="1" type="ORF">C4B59_03485</name>
</gene>
<dbReference type="EMBL" id="PQXF01000004">
    <property type="protein sequence ID" value="PXF61623.1"/>
    <property type="molecule type" value="Genomic_DNA"/>
</dbReference>
<proteinExistence type="predicted"/>
<accession>A0AC61L5J9</accession>
<reference evidence="1" key="1">
    <citation type="submission" date="2018-01" db="EMBL/GenBank/DDBJ databases">
        <authorList>
            <person name="Krukenberg V."/>
        </authorList>
    </citation>
    <scope>NUCLEOTIDE SEQUENCE</scope>
    <source>
        <strain evidence="1">E20ANME2</strain>
    </source>
</reference>
<evidence type="ECO:0000313" key="1">
    <source>
        <dbReference type="EMBL" id="PXF61623.1"/>
    </source>
</evidence>
<dbReference type="Proteomes" id="UP000248329">
    <property type="component" value="Unassembled WGS sequence"/>
</dbReference>
<sequence>MKKEQDVTDIAAVDSIIDRHNSDVEVLVSILQDIQTECSYLPADALRHVAERLQVPLIQVYSVATFFKAFSLVPRGRRSIHVCLGTACHVRGAQAILEEIERDLNVRAGGTTDDGEFTLETVNCLGACALGPIIMIDDEYHGQMTPAKVREILKT</sequence>
<evidence type="ECO:0000313" key="2">
    <source>
        <dbReference type="Proteomes" id="UP000248329"/>
    </source>
</evidence>